<keyword evidence="9" id="KW-0675">Receptor</keyword>
<feature type="region of interest" description="Disordered" evidence="11">
    <location>
        <begin position="428"/>
        <end position="495"/>
    </location>
</feature>
<keyword evidence="5 13" id="KW-0732">Signal</keyword>
<evidence type="ECO:0000256" key="7">
    <source>
        <dbReference type="ARBA" id="ARBA00022989"/>
    </source>
</evidence>
<sequence length="698" mass="72033">MHFILLLALTFCLRVPVAFSYRYRSFPPPPRQPPLPMPSPRLTSDIEASLARQLLKSLLGDSATSASVLEALAPIGTDPCAPQNAQPGNTELGTCGRMSNSNVTCKWTWLSCKSGHIISVNLGCGTRTSRSCVANLQGAFPAEGPLLLELQELDVSGNTGLTGQLSLSGWRMLPVLQYLGLGGCDFEGTLPDTWTAVSSLTILDLTGNRFSGTLPPGLDALGSLEVLLLGDNEDLSGSLPDSWEKLVNLKVLDVRNICRLCGSTSMFLQKRLNGFNAYTIGSHVDTSCKIDECSSVWRGLHNVLQGVMAAFASVLGLIAVILIIRRVRHCTAARAMARDAARSTNGGGSSNTYGAAAAVGGSSSSTGDRGNATRSQRRARRRRLCYTGPARPVPLYTVEFESDGGVKWSVELVGGPTAAAAAVAAVPGGSGVNSATWSPSQRRQSAGQPPGAGEEREEDVELGLGLGSGGEREGDQGEGHQTSEQQGDGSARGRQLVGQMQTAAGGGGRSNHVASSSAGAVEMAAAPAALRREGGRGGANGVSAAEVEANRTMQQQQLVDPTSSSISTTTAAITADATSNPALTPESASRKTLACSNKPLPLPLPADAVILMPDEEVACLGRRVLLEKVSPPKQAEPAAPAAMAEVQDVVIQMADGAGGGLESAAAPGTGTAAAVQEVGPQTLPLPGRAATESPCCVL</sequence>
<dbReference type="PANTHER" id="PTHR27000">
    <property type="entry name" value="LEUCINE-RICH REPEAT RECEPTOR-LIKE PROTEIN KINASE FAMILY PROTEIN-RELATED"/>
    <property type="match status" value="1"/>
</dbReference>
<comment type="subcellular location">
    <subcellularLocation>
        <location evidence="2">Cytoplasm</location>
        <location evidence="2">Cytoskeleton</location>
        <location evidence="2">Cilium axoneme</location>
    </subcellularLocation>
    <subcellularLocation>
        <location evidence="1">Membrane</location>
        <topology evidence="1">Single-pass membrane protein</topology>
    </subcellularLocation>
</comment>
<reference evidence="14" key="1">
    <citation type="journal article" date="2021" name="Proc. Natl. Acad. Sci. U.S.A.">
        <title>Three genomes in the algal genus Volvox reveal the fate of a haploid sex-determining region after a transition to homothallism.</title>
        <authorList>
            <person name="Yamamoto K."/>
            <person name="Hamaji T."/>
            <person name="Kawai-Toyooka H."/>
            <person name="Matsuzaki R."/>
            <person name="Takahashi F."/>
            <person name="Nishimura Y."/>
            <person name="Kawachi M."/>
            <person name="Noguchi H."/>
            <person name="Minakuchi Y."/>
            <person name="Umen J.G."/>
            <person name="Toyoda A."/>
            <person name="Nozaki H."/>
        </authorList>
    </citation>
    <scope>NUCLEOTIDE SEQUENCE</scope>
    <source>
        <strain evidence="14">NIES-3785</strain>
    </source>
</reference>
<feature type="compositionally biased region" description="Low complexity" evidence="11">
    <location>
        <begin position="355"/>
        <end position="367"/>
    </location>
</feature>
<feature type="chain" id="PRO_5043647156" evidence="13">
    <location>
        <begin position="21"/>
        <end position="698"/>
    </location>
</feature>
<keyword evidence="8 12" id="KW-0472">Membrane</keyword>
<dbReference type="Pfam" id="PF00560">
    <property type="entry name" value="LRR_1"/>
    <property type="match status" value="1"/>
</dbReference>
<evidence type="ECO:0000256" key="11">
    <source>
        <dbReference type="SAM" id="MobiDB-lite"/>
    </source>
</evidence>
<keyword evidence="4 12" id="KW-0812">Transmembrane</keyword>
<dbReference type="SUPFAM" id="SSF52058">
    <property type="entry name" value="L domain-like"/>
    <property type="match status" value="1"/>
</dbReference>
<dbReference type="InterPro" id="IPR001611">
    <property type="entry name" value="Leu-rich_rpt"/>
</dbReference>
<comment type="caution">
    <text evidence="14">The sequence shown here is derived from an EMBL/GenBank/DDBJ whole genome shotgun (WGS) entry which is preliminary data.</text>
</comment>
<evidence type="ECO:0000256" key="2">
    <source>
        <dbReference type="ARBA" id="ARBA00004430"/>
    </source>
</evidence>
<evidence type="ECO:0000256" key="4">
    <source>
        <dbReference type="ARBA" id="ARBA00022692"/>
    </source>
</evidence>
<evidence type="ECO:0000256" key="12">
    <source>
        <dbReference type="SAM" id="Phobius"/>
    </source>
</evidence>
<evidence type="ECO:0000256" key="1">
    <source>
        <dbReference type="ARBA" id="ARBA00004167"/>
    </source>
</evidence>
<name>A0A8J4G9A6_9CHLO</name>
<dbReference type="Gene3D" id="3.80.10.10">
    <property type="entry name" value="Ribonuclease Inhibitor"/>
    <property type="match status" value="1"/>
</dbReference>
<dbReference type="EMBL" id="BNCQ01000012">
    <property type="protein sequence ID" value="GIM02571.1"/>
    <property type="molecule type" value="Genomic_DNA"/>
</dbReference>
<evidence type="ECO:0000256" key="9">
    <source>
        <dbReference type="ARBA" id="ARBA00023170"/>
    </source>
</evidence>
<evidence type="ECO:0000256" key="5">
    <source>
        <dbReference type="ARBA" id="ARBA00022729"/>
    </source>
</evidence>
<dbReference type="OrthoDB" id="552025at2759"/>
<accession>A0A8J4G9A6</accession>
<evidence type="ECO:0000256" key="3">
    <source>
        <dbReference type="ARBA" id="ARBA00022614"/>
    </source>
</evidence>
<evidence type="ECO:0000256" key="13">
    <source>
        <dbReference type="SAM" id="SignalP"/>
    </source>
</evidence>
<proteinExistence type="predicted"/>
<evidence type="ECO:0000313" key="15">
    <source>
        <dbReference type="Proteomes" id="UP000722791"/>
    </source>
</evidence>
<dbReference type="InterPro" id="IPR032675">
    <property type="entry name" value="LRR_dom_sf"/>
</dbReference>
<feature type="signal peptide" evidence="13">
    <location>
        <begin position="1"/>
        <end position="20"/>
    </location>
</feature>
<keyword evidence="3" id="KW-0433">Leucine-rich repeat</keyword>
<keyword evidence="7 12" id="KW-1133">Transmembrane helix</keyword>
<evidence type="ECO:0000313" key="14">
    <source>
        <dbReference type="EMBL" id="GIM02571.1"/>
    </source>
</evidence>
<dbReference type="GO" id="GO:0016020">
    <property type="term" value="C:membrane"/>
    <property type="evidence" value="ECO:0007669"/>
    <property type="project" value="UniProtKB-SubCell"/>
</dbReference>
<protein>
    <submittedName>
        <fullName evidence="14">Uncharacterized protein</fullName>
    </submittedName>
</protein>
<feature type="compositionally biased region" description="Polar residues" evidence="11">
    <location>
        <begin position="436"/>
        <end position="447"/>
    </location>
</feature>
<organism evidence="14 15">
    <name type="scientific">Volvox reticuliferus</name>
    <dbReference type="NCBI Taxonomy" id="1737510"/>
    <lineage>
        <taxon>Eukaryota</taxon>
        <taxon>Viridiplantae</taxon>
        <taxon>Chlorophyta</taxon>
        <taxon>core chlorophytes</taxon>
        <taxon>Chlorophyceae</taxon>
        <taxon>CS clade</taxon>
        <taxon>Chlamydomonadales</taxon>
        <taxon>Volvocaceae</taxon>
        <taxon>Volvox</taxon>
    </lineage>
</organism>
<evidence type="ECO:0000256" key="8">
    <source>
        <dbReference type="ARBA" id="ARBA00023136"/>
    </source>
</evidence>
<feature type="transmembrane region" description="Helical" evidence="12">
    <location>
        <begin position="303"/>
        <end position="324"/>
    </location>
</feature>
<evidence type="ECO:0000256" key="6">
    <source>
        <dbReference type="ARBA" id="ARBA00022737"/>
    </source>
</evidence>
<feature type="compositionally biased region" description="Basic residues" evidence="11">
    <location>
        <begin position="375"/>
        <end position="384"/>
    </location>
</feature>
<gene>
    <name evidence="14" type="ORF">Vretimale_7452</name>
</gene>
<dbReference type="GO" id="GO:0005930">
    <property type="term" value="C:axoneme"/>
    <property type="evidence" value="ECO:0007669"/>
    <property type="project" value="UniProtKB-SubCell"/>
</dbReference>
<feature type="region of interest" description="Disordered" evidence="11">
    <location>
        <begin position="355"/>
        <end position="384"/>
    </location>
</feature>
<keyword evidence="10" id="KW-0325">Glycoprotein</keyword>
<dbReference type="Proteomes" id="UP000722791">
    <property type="component" value="Unassembled WGS sequence"/>
</dbReference>
<dbReference type="AlphaFoldDB" id="A0A8J4G9A6"/>
<evidence type="ECO:0000256" key="10">
    <source>
        <dbReference type="ARBA" id="ARBA00023180"/>
    </source>
</evidence>
<keyword evidence="6" id="KW-0677">Repeat</keyword>